<protein>
    <recommendedName>
        <fullName evidence="3">Lipocalin-like domain-containing protein</fullName>
    </recommendedName>
</protein>
<accession>A0A504J1B9</accession>
<proteinExistence type="predicted"/>
<organism evidence="1 2">
    <name type="scientific">Aquimarina algicola</name>
    <dbReference type="NCBI Taxonomy" id="2589995"/>
    <lineage>
        <taxon>Bacteria</taxon>
        <taxon>Pseudomonadati</taxon>
        <taxon>Bacteroidota</taxon>
        <taxon>Flavobacteriia</taxon>
        <taxon>Flavobacteriales</taxon>
        <taxon>Flavobacteriaceae</taxon>
        <taxon>Aquimarina</taxon>
    </lineage>
</organism>
<evidence type="ECO:0000313" key="1">
    <source>
        <dbReference type="EMBL" id="TPN84637.1"/>
    </source>
</evidence>
<comment type="caution">
    <text evidence="1">The sequence shown here is derived from an EMBL/GenBank/DDBJ whole genome shotgun (WGS) entry which is preliminary data.</text>
</comment>
<dbReference type="RefSeq" id="WP_140594972.1">
    <property type="nucleotide sequence ID" value="NZ_VFWZ01000005.1"/>
</dbReference>
<evidence type="ECO:0008006" key="3">
    <source>
        <dbReference type="Google" id="ProtNLM"/>
    </source>
</evidence>
<dbReference type="EMBL" id="VFWZ01000005">
    <property type="protein sequence ID" value="TPN84637.1"/>
    <property type="molecule type" value="Genomic_DNA"/>
</dbReference>
<gene>
    <name evidence="1" type="ORF">FHK87_17050</name>
</gene>
<dbReference type="Proteomes" id="UP000315540">
    <property type="component" value="Unassembled WGS sequence"/>
</dbReference>
<name>A0A504J1B9_9FLAO</name>
<keyword evidence="2" id="KW-1185">Reference proteome</keyword>
<evidence type="ECO:0000313" key="2">
    <source>
        <dbReference type="Proteomes" id="UP000315540"/>
    </source>
</evidence>
<reference evidence="1 2" key="1">
    <citation type="submission" date="2019-06" db="EMBL/GenBank/DDBJ databases">
        <authorList>
            <person name="Meng X."/>
        </authorList>
    </citation>
    <scope>NUCLEOTIDE SEQUENCE [LARGE SCALE GENOMIC DNA]</scope>
    <source>
        <strain evidence="1 2">M625</strain>
    </source>
</reference>
<sequence>MKNIVFYLFFILFSTGQSQHDLLTNYKWKIEKISNSELKGLFPENLDYGEPWIFKKDGRVIIHDKYVLGGGITEGVWSLKDQELMITIRELDLKFKIIELNTSKLKLRLNFDNREDLDYDFVSVKKE</sequence>
<dbReference type="AlphaFoldDB" id="A0A504J1B9"/>